<protein>
    <submittedName>
        <fullName evidence="4">Uncharacterized protein</fullName>
    </submittedName>
</protein>
<keyword evidence="3" id="KW-0732">Signal</keyword>
<keyword evidence="5" id="KW-1185">Reference proteome</keyword>
<evidence type="ECO:0000256" key="3">
    <source>
        <dbReference type="SAM" id="SignalP"/>
    </source>
</evidence>
<evidence type="ECO:0000313" key="4">
    <source>
        <dbReference type="EMBL" id="KAL0871890.1"/>
    </source>
</evidence>
<feature type="signal peptide" evidence="3">
    <location>
        <begin position="1"/>
        <end position="18"/>
    </location>
</feature>
<feature type="coiled-coil region" evidence="1">
    <location>
        <begin position="470"/>
        <end position="519"/>
    </location>
</feature>
<feature type="region of interest" description="Disordered" evidence="2">
    <location>
        <begin position="397"/>
        <end position="419"/>
    </location>
</feature>
<comment type="caution">
    <text evidence="4">The sequence shown here is derived from an EMBL/GenBank/DDBJ whole genome shotgun (WGS) entry which is preliminary data.</text>
</comment>
<dbReference type="EMBL" id="JBEUOH010000016">
    <property type="protein sequence ID" value="KAL0871890.1"/>
    <property type="molecule type" value="Genomic_DNA"/>
</dbReference>
<sequence length="526" mass="61326">MLWYKLCFLVLLCDNVFGWWNYEELFTIPPIKTAAPERVTTIQVVEPITEPLVETTKGEIEETTTSEVVTTTEVTNNTEETTTSEAETTTEVTNNTEETTTSETETTTEVTNNTEETTITEEPPTSTESPNVCNTSLHTKEDLMLIFNYFEDELQIHNIINNSFYFEALSIRDRYFGEIRNFQRLFRNKPMHLKNILEDIRNKRQQLLPFVQYISESLNQYPELKEQFQISYENLVPVIKMFEKQKMICQLTCDEDVFVEREMSLKEEIPYDKKEFYCGSIAEVREVIQSNLTSFSKDQQRVFQNRLDLDDVKYASEIKLLKEKLKDIALKEFGRNMYDILELEDAHIQFAKIIKNVPFGNILSEAKYNLAQMRPKTLDFEDAVHKLAKYCKSCSNNFESRQSGPTQDDPSDTPNFDENSNLLDEVVNAELQVLEQGFDDIYTSIFDMLDAVITEAETTNIYIDDIRPILDEIATETNLELRELDNLKNRIPLDYYQGLINLSEELKDILEKIDTYITNVYQIINQ</sequence>
<feature type="region of interest" description="Disordered" evidence="2">
    <location>
        <begin position="59"/>
        <end position="133"/>
    </location>
</feature>
<proteinExistence type="predicted"/>
<keyword evidence="1" id="KW-0175">Coiled coil</keyword>
<evidence type="ECO:0000256" key="1">
    <source>
        <dbReference type="SAM" id="Coils"/>
    </source>
</evidence>
<accession>A0ABR3HNA9</accession>
<evidence type="ECO:0000256" key="2">
    <source>
        <dbReference type="SAM" id="MobiDB-lite"/>
    </source>
</evidence>
<dbReference type="Proteomes" id="UP001549920">
    <property type="component" value="Unassembled WGS sequence"/>
</dbReference>
<gene>
    <name evidence="4" type="ORF">ABMA27_004350</name>
</gene>
<feature type="chain" id="PRO_5046263211" evidence="3">
    <location>
        <begin position="19"/>
        <end position="526"/>
    </location>
</feature>
<reference evidence="4 5" key="1">
    <citation type="submission" date="2024-06" db="EMBL/GenBank/DDBJ databases">
        <title>A chromosome-level genome assembly of beet webworm, Loxostege sticticalis.</title>
        <authorList>
            <person name="Zhang Y."/>
        </authorList>
    </citation>
    <scope>NUCLEOTIDE SEQUENCE [LARGE SCALE GENOMIC DNA]</scope>
    <source>
        <strain evidence="4">AQ026</strain>
        <tissue evidence="4">Whole body</tissue>
    </source>
</reference>
<feature type="compositionally biased region" description="Low complexity" evidence="2">
    <location>
        <begin position="63"/>
        <end position="129"/>
    </location>
</feature>
<organism evidence="4 5">
    <name type="scientific">Loxostege sticticalis</name>
    <name type="common">Beet webworm moth</name>
    <dbReference type="NCBI Taxonomy" id="481309"/>
    <lineage>
        <taxon>Eukaryota</taxon>
        <taxon>Metazoa</taxon>
        <taxon>Ecdysozoa</taxon>
        <taxon>Arthropoda</taxon>
        <taxon>Hexapoda</taxon>
        <taxon>Insecta</taxon>
        <taxon>Pterygota</taxon>
        <taxon>Neoptera</taxon>
        <taxon>Endopterygota</taxon>
        <taxon>Lepidoptera</taxon>
        <taxon>Glossata</taxon>
        <taxon>Ditrysia</taxon>
        <taxon>Pyraloidea</taxon>
        <taxon>Crambidae</taxon>
        <taxon>Pyraustinae</taxon>
        <taxon>Loxostege</taxon>
    </lineage>
</organism>
<name>A0ABR3HNA9_LOXSC</name>
<evidence type="ECO:0000313" key="5">
    <source>
        <dbReference type="Proteomes" id="UP001549920"/>
    </source>
</evidence>